<reference evidence="2" key="1">
    <citation type="journal article" date="2019" name="Int. J. Syst. Evol. Microbiol.">
        <title>The Global Catalogue of Microorganisms (GCM) 10K type strain sequencing project: providing services to taxonomists for standard genome sequencing and annotation.</title>
        <authorList>
            <consortium name="The Broad Institute Genomics Platform"/>
            <consortium name="The Broad Institute Genome Sequencing Center for Infectious Disease"/>
            <person name="Wu L."/>
            <person name="Ma J."/>
        </authorList>
    </citation>
    <scope>NUCLEOTIDE SEQUENCE [LARGE SCALE GENOMIC DNA]</scope>
    <source>
        <strain evidence="2">JCM 17804</strain>
    </source>
</reference>
<evidence type="ECO:0008006" key="3">
    <source>
        <dbReference type="Google" id="ProtNLM"/>
    </source>
</evidence>
<protein>
    <recommendedName>
        <fullName evidence="3">DUF3135 domain-containing protein</fullName>
    </recommendedName>
</protein>
<proteinExistence type="predicted"/>
<dbReference type="Proteomes" id="UP001500975">
    <property type="component" value="Unassembled WGS sequence"/>
</dbReference>
<evidence type="ECO:0000313" key="2">
    <source>
        <dbReference type="Proteomes" id="UP001500975"/>
    </source>
</evidence>
<dbReference type="EMBL" id="BAABGJ010000081">
    <property type="protein sequence ID" value="GAA4359403.1"/>
    <property type="molecule type" value="Genomic_DNA"/>
</dbReference>
<evidence type="ECO:0000313" key="1">
    <source>
        <dbReference type="EMBL" id="GAA4359403.1"/>
    </source>
</evidence>
<keyword evidence="2" id="KW-1185">Reference proteome</keyword>
<comment type="caution">
    <text evidence="1">The sequence shown here is derived from an EMBL/GenBank/DDBJ whole genome shotgun (WGS) entry which is preliminary data.</text>
</comment>
<name>A0ABP8IIS4_9BURK</name>
<accession>A0ABP8IIS4</accession>
<gene>
    <name evidence="1" type="ORF">GCM10023165_55440</name>
</gene>
<organism evidence="1 2">
    <name type="scientific">Variovorax defluvii</name>
    <dbReference type="NCBI Taxonomy" id="913761"/>
    <lineage>
        <taxon>Bacteria</taxon>
        <taxon>Pseudomonadati</taxon>
        <taxon>Pseudomonadota</taxon>
        <taxon>Betaproteobacteria</taxon>
        <taxon>Burkholderiales</taxon>
        <taxon>Comamonadaceae</taxon>
        <taxon>Variovorax</taxon>
    </lineage>
</organism>
<sequence length="108" mass="12144">MLHCSMDTLTEYLRMGLEDLAADVAHARRREELGRLALLCFCEIRPWARRAEEEHLAAKASAMSAQSVPTSRNAFLKRMDALITELEQACERAGLLESAADLRRARSV</sequence>